<evidence type="ECO:0000313" key="1">
    <source>
        <dbReference type="EMBL" id="KRQ08350.1"/>
    </source>
</evidence>
<dbReference type="Proteomes" id="UP000051936">
    <property type="component" value="Unassembled WGS sequence"/>
</dbReference>
<gene>
    <name evidence="1" type="ORF">AOQ71_22980</name>
</gene>
<dbReference type="SUPFAM" id="SSF53067">
    <property type="entry name" value="Actin-like ATPase domain"/>
    <property type="match status" value="1"/>
</dbReference>
<dbReference type="OrthoDB" id="849313at2"/>
<dbReference type="InterPro" id="IPR043129">
    <property type="entry name" value="ATPase_NBD"/>
</dbReference>
<dbReference type="RefSeq" id="WP_057751370.1">
    <property type="nucleotide sequence ID" value="NZ_LJYG01000094.1"/>
</dbReference>
<name>A0A0R3DIW0_9BRAD</name>
<sequence length="247" mass="27123">MKKKKERKRRSRSTVLTIDVGGSHVKVMTDKGRTKREFSSGPHLSAKRMVKKVKELTKDWSYDVVSVGYPGPVIRNRPLAEPHNLGPGWAGFDFEKAFGRPTKVVNDALMQALGNYEGGKMLFLGLGTGLGSAMIVDGVLEPMELGHLPYRKGKTFEDFVGAAGLKHLGKIKWRRSVDDVVKRLIAALEPEYVVLGGGNAHKIGKQPPYARLGTNDKAFKGGFRLWQDGATKRSEHTVGGQELRAGS</sequence>
<keyword evidence="2" id="KW-1185">Reference proteome</keyword>
<evidence type="ECO:0000313" key="2">
    <source>
        <dbReference type="Proteomes" id="UP000051936"/>
    </source>
</evidence>
<dbReference type="InterPro" id="IPR000600">
    <property type="entry name" value="ROK"/>
</dbReference>
<dbReference type="Pfam" id="PF00480">
    <property type="entry name" value="ROK"/>
    <property type="match status" value="1"/>
</dbReference>
<dbReference type="STRING" id="989370.AOQ71_22980"/>
<dbReference type="AlphaFoldDB" id="A0A0R3DIW0"/>
<accession>A0A0R3DIW0</accession>
<organism evidence="1 2">
    <name type="scientific">Bradyrhizobium manausense</name>
    <dbReference type="NCBI Taxonomy" id="989370"/>
    <lineage>
        <taxon>Bacteria</taxon>
        <taxon>Pseudomonadati</taxon>
        <taxon>Pseudomonadota</taxon>
        <taxon>Alphaproteobacteria</taxon>
        <taxon>Hyphomicrobiales</taxon>
        <taxon>Nitrobacteraceae</taxon>
        <taxon>Bradyrhizobium</taxon>
    </lineage>
</organism>
<proteinExistence type="predicted"/>
<dbReference type="Gene3D" id="3.30.420.40">
    <property type="match status" value="2"/>
</dbReference>
<protein>
    <submittedName>
        <fullName evidence="1">ROK family protein</fullName>
    </submittedName>
</protein>
<dbReference type="EMBL" id="LJYG01000094">
    <property type="protein sequence ID" value="KRQ08350.1"/>
    <property type="molecule type" value="Genomic_DNA"/>
</dbReference>
<reference evidence="1 2" key="1">
    <citation type="submission" date="2015-09" db="EMBL/GenBank/DDBJ databases">
        <title>Draft Genome Sequence of Bradyrhizobium manausense Strain BR 3351T, a Novel Symbiotic Nitrogen-Fixing Alphaproteobacterium Isolated from Brazilian Amazon Rain Forest.</title>
        <authorList>
            <person name="De Araujo J.L."/>
            <person name="Zilli J.E."/>
        </authorList>
    </citation>
    <scope>NUCLEOTIDE SEQUENCE [LARGE SCALE GENOMIC DNA]</scope>
    <source>
        <strain evidence="1 2">BR3351</strain>
    </source>
</reference>
<comment type="caution">
    <text evidence="1">The sequence shown here is derived from an EMBL/GenBank/DDBJ whole genome shotgun (WGS) entry which is preliminary data.</text>
</comment>